<feature type="transmembrane region" description="Helical" evidence="1">
    <location>
        <begin position="154"/>
        <end position="172"/>
    </location>
</feature>
<keyword evidence="1" id="KW-1133">Transmembrane helix</keyword>
<dbReference type="EMBL" id="FTNY01000003">
    <property type="protein sequence ID" value="SIS34571.1"/>
    <property type="molecule type" value="Genomic_DNA"/>
</dbReference>
<evidence type="ECO:0000313" key="2">
    <source>
        <dbReference type="EMBL" id="SIS34571.1"/>
    </source>
</evidence>
<dbReference type="OrthoDB" id="1100563at2"/>
<feature type="transmembrane region" description="Helical" evidence="1">
    <location>
        <begin position="130"/>
        <end position="148"/>
    </location>
</feature>
<keyword evidence="3" id="KW-1185">Reference proteome</keyword>
<reference evidence="3" key="1">
    <citation type="submission" date="2017-01" db="EMBL/GenBank/DDBJ databases">
        <authorList>
            <person name="Varghese N."/>
            <person name="Submissions S."/>
        </authorList>
    </citation>
    <scope>NUCLEOTIDE SEQUENCE [LARGE SCALE GENOMIC DNA]</scope>
    <source>
        <strain evidence="3">DSM 17126</strain>
    </source>
</reference>
<protein>
    <submittedName>
        <fullName evidence="2">Uncharacterized membrane protein</fullName>
    </submittedName>
</protein>
<dbReference type="Proteomes" id="UP000186373">
    <property type="component" value="Unassembled WGS sequence"/>
</dbReference>
<gene>
    <name evidence="2" type="ORF">SAMN05421639_1038</name>
</gene>
<sequence>MVESIANILQYLEKKNIYLDRSEFSFQIHSHPAFPSLLSIVSALNVNKISNFAIEIDDSEIDELPDDFMTFIALSEDQQELAYVEKTNGGFLVNEKHTMPENELLSRWNHVVVLIDETQWNSKRKKDKRYPLFFAAVFFLTFLVYIYSQTKLYSFLYLFLSLGGLSLSVLSLRKIFGIENPGLSRVCSGNFTDCSFSGDASKAGFVSYFGDYSLVFFFTNIIGFLFLLPYQDEAIFFAIQKILLIFIIPVIGYSLFFQLFRMKKICPLCLGIIIILLLQTYILLM</sequence>
<feature type="transmembrane region" description="Helical" evidence="1">
    <location>
        <begin position="205"/>
        <end position="228"/>
    </location>
</feature>
<proteinExistence type="predicted"/>
<dbReference type="CDD" id="cd12921">
    <property type="entry name" value="VKOR_4"/>
    <property type="match status" value="1"/>
</dbReference>
<evidence type="ECO:0000313" key="3">
    <source>
        <dbReference type="Proteomes" id="UP000186373"/>
    </source>
</evidence>
<dbReference type="InterPro" id="IPR038354">
    <property type="entry name" value="VKOR_sf"/>
</dbReference>
<feature type="transmembrane region" description="Helical" evidence="1">
    <location>
        <begin position="265"/>
        <end position="284"/>
    </location>
</feature>
<evidence type="ECO:0000256" key="1">
    <source>
        <dbReference type="SAM" id="Phobius"/>
    </source>
</evidence>
<keyword evidence="1" id="KW-0812">Transmembrane</keyword>
<feature type="transmembrane region" description="Helical" evidence="1">
    <location>
        <begin position="234"/>
        <end position="256"/>
    </location>
</feature>
<name>A0A1N7IBY5_9FLAO</name>
<dbReference type="AlphaFoldDB" id="A0A1N7IBY5"/>
<dbReference type="Gene3D" id="1.20.1440.130">
    <property type="entry name" value="VKOR domain"/>
    <property type="match status" value="1"/>
</dbReference>
<accession>A0A1N7IBY5</accession>
<keyword evidence="1" id="KW-0472">Membrane</keyword>
<organism evidence="2 3">
    <name type="scientific">Chryseobacterium shigense</name>
    <dbReference type="NCBI Taxonomy" id="297244"/>
    <lineage>
        <taxon>Bacteria</taxon>
        <taxon>Pseudomonadati</taxon>
        <taxon>Bacteroidota</taxon>
        <taxon>Flavobacteriia</taxon>
        <taxon>Flavobacteriales</taxon>
        <taxon>Weeksellaceae</taxon>
        <taxon>Chryseobacterium group</taxon>
        <taxon>Chryseobacterium</taxon>
    </lineage>
</organism>